<feature type="domain" description="HTH marR-type" evidence="1">
    <location>
        <begin position="1"/>
        <end position="97"/>
    </location>
</feature>
<dbReference type="Pfam" id="PF01047">
    <property type="entry name" value="MarR"/>
    <property type="match status" value="1"/>
</dbReference>
<dbReference type="Proteomes" id="UP001501690">
    <property type="component" value="Unassembled WGS sequence"/>
</dbReference>
<evidence type="ECO:0000313" key="3">
    <source>
        <dbReference type="Proteomes" id="UP001501690"/>
    </source>
</evidence>
<dbReference type="PANTHER" id="PTHR33164">
    <property type="entry name" value="TRANSCRIPTIONAL REGULATOR, MARR FAMILY"/>
    <property type="match status" value="1"/>
</dbReference>
<evidence type="ECO:0000313" key="2">
    <source>
        <dbReference type="EMBL" id="GAA1705967.1"/>
    </source>
</evidence>
<dbReference type="PROSITE" id="PS50995">
    <property type="entry name" value="HTH_MARR_2"/>
    <property type="match status" value="1"/>
</dbReference>
<organism evidence="2 3">
    <name type="scientific">Microbacterium sediminicola</name>
    <dbReference type="NCBI Taxonomy" id="415210"/>
    <lineage>
        <taxon>Bacteria</taxon>
        <taxon>Bacillati</taxon>
        <taxon>Actinomycetota</taxon>
        <taxon>Actinomycetes</taxon>
        <taxon>Micrococcales</taxon>
        <taxon>Microbacteriaceae</taxon>
        <taxon>Microbacterium</taxon>
    </lineage>
</organism>
<reference evidence="2 3" key="1">
    <citation type="journal article" date="2019" name="Int. J. Syst. Evol. Microbiol.">
        <title>The Global Catalogue of Microorganisms (GCM) 10K type strain sequencing project: providing services to taxonomists for standard genome sequencing and annotation.</title>
        <authorList>
            <consortium name="The Broad Institute Genomics Platform"/>
            <consortium name="The Broad Institute Genome Sequencing Center for Infectious Disease"/>
            <person name="Wu L."/>
            <person name="Ma J."/>
        </authorList>
    </citation>
    <scope>NUCLEOTIDE SEQUENCE [LARGE SCALE GENOMIC DNA]</scope>
    <source>
        <strain evidence="2 3">JCM 15577</strain>
    </source>
</reference>
<gene>
    <name evidence="2" type="ORF">GCM10009808_24940</name>
</gene>
<keyword evidence="3" id="KW-1185">Reference proteome</keyword>
<evidence type="ECO:0000259" key="1">
    <source>
        <dbReference type="PROSITE" id="PS50995"/>
    </source>
</evidence>
<dbReference type="SUPFAM" id="SSF46785">
    <property type="entry name" value="Winged helix' DNA-binding domain"/>
    <property type="match status" value="1"/>
</dbReference>
<name>A0ABN2IJN5_9MICO</name>
<dbReference type="InterPro" id="IPR000835">
    <property type="entry name" value="HTH_MarR-typ"/>
</dbReference>
<dbReference type="PANTHER" id="PTHR33164:SF95">
    <property type="entry name" value="TRANSCRIPTIONAL REGULATOR"/>
    <property type="match status" value="1"/>
</dbReference>
<comment type="caution">
    <text evidence="2">The sequence shown here is derived from an EMBL/GenBank/DDBJ whole genome shotgun (WGS) entry which is preliminary data.</text>
</comment>
<dbReference type="Gene3D" id="1.10.10.10">
    <property type="entry name" value="Winged helix-like DNA-binding domain superfamily/Winged helix DNA-binding domain"/>
    <property type="match status" value="1"/>
</dbReference>
<proteinExistence type="predicted"/>
<dbReference type="InterPro" id="IPR039422">
    <property type="entry name" value="MarR/SlyA-like"/>
</dbReference>
<dbReference type="RefSeq" id="WP_344073134.1">
    <property type="nucleotide sequence ID" value="NZ_BAAAPL010000002.1"/>
</dbReference>
<dbReference type="EMBL" id="BAAAPL010000002">
    <property type="protein sequence ID" value="GAA1705967.1"/>
    <property type="molecule type" value="Genomic_DNA"/>
</dbReference>
<sequence length="99" mass="11039">MRFHASRTRADAPAFTEVDLDRSTVADLVRRMERRGLIVRQRDAEDARRNNVTLTELGLAERQRLRPLVEAADAELTSPLSEGDLSALRRGLQGVLEGG</sequence>
<protein>
    <recommendedName>
        <fullName evidence="1">HTH marR-type domain-containing protein</fullName>
    </recommendedName>
</protein>
<dbReference type="InterPro" id="IPR036388">
    <property type="entry name" value="WH-like_DNA-bd_sf"/>
</dbReference>
<accession>A0ABN2IJN5</accession>
<dbReference type="InterPro" id="IPR036390">
    <property type="entry name" value="WH_DNA-bd_sf"/>
</dbReference>